<evidence type="ECO:0000256" key="4">
    <source>
        <dbReference type="ARBA" id="ARBA00022741"/>
    </source>
</evidence>
<name>A7SIQ7_NEMVE</name>
<accession>A7SIQ7</accession>
<dbReference type="SUPFAM" id="SSF52540">
    <property type="entry name" value="P-loop containing nucleoside triphosphate hydrolases"/>
    <property type="match status" value="1"/>
</dbReference>
<dbReference type="SMART" id="SM00173">
    <property type="entry name" value="RAS"/>
    <property type="match status" value="1"/>
</dbReference>
<keyword evidence="7" id="KW-0472">Membrane</keyword>
<proteinExistence type="predicted"/>
<dbReference type="PROSITE" id="PS51419">
    <property type="entry name" value="RAB"/>
    <property type="match status" value="1"/>
</dbReference>
<dbReference type="Gene3D" id="3.40.50.300">
    <property type="entry name" value="P-loop containing nucleotide triphosphate hydrolases"/>
    <property type="match status" value="1"/>
</dbReference>
<evidence type="ECO:0000256" key="3">
    <source>
        <dbReference type="ARBA" id="ARBA00022475"/>
    </source>
</evidence>
<dbReference type="PRINTS" id="PR00449">
    <property type="entry name" value="RASTRNSFRMNG"/>
</dbReference>
<evidence type="ECO:0000256" key="5">
    <source>
        <dbReference type="ARBA" id="ARBA00022801"/>
    </source>
</evidence>
<dbReference type="STRING" id="45351.A7SIQ7"/>
<dbReference type="GO" id="GO:0003924">
    <property type="term" value="F:GTPase activity"/>
    <property type="evidence" value="ECO:0000318"/>
    <property type="project" value="GO_Central"/>
</dbReference>
<dbReference type="InterPro" id="IPR027417">
    <property type="entry name" value="P-loop_NTPase"/>
</dbReference>
<dbReference type="AlphaFoldDB" id="A7SIQ7"/>
<organism evidence="8 9">
    <name type="scientific">Nematostella vectensis</name>
    <name type="common">Starlet sea anemone</name>
    <dbReference type="NCBI Taxonomy" id="45351"/>
    <lineage>
        <taxon>Eukaryota</taxon>
        <taxon>Metazoa</taxon>
        <taxon>Cnidaria</taxon>
        <taxon>Anthozoa</taxon>
        <taxon>Hexacorallia</taxon>
        <taxon>Actiniaria</taxon>
        <taxon>Edwardsiidae</taxon>
        <taxon>Nematostella</taxon>
    </lineage>
</organism>
<dbReference type="InterPro" id="IPR005225">
    <property type="entry name" value="Small_GTP-bd"/>
</dbReference>
<dbReference type="PROSITE" id="PS51421">
    <property type="entry name" value="RAS"/>
    <property type="match status" value="1"/>
</dbReference>
<dbReference type="EMBL" id="DS469671">
    <property type="protein sequence ID" value="EDO36396.1"/>
    <property type="molecule type" value="Genomic_DNA"/>
</dbReference>
<evidence type="ECO:0000256" key="6">
    <source>
        <dbReference type="ARBA" id="ARBA00023134"/>
    </source>
</evidence>
<keyword evidence="3" id="KW-1003">Cell membrane</keyword>
<dbReference type="SMART" id="SM00175">
    <property type="entry name" value="RAB"/>
    <property type="match status" value="1"/>
</dbReference>
<dbReference type="GO" id="GO:0007265">
    <property type="term" value="P:Ras protein signal transduction"/>
    <property type="evidence" value="ECO:0000318"/>
    <property type="project" value="GO_Central"/>
</dbReference>
<dbReference type="GO" id="GO:0005525">
    <property type="term" value="F:GTP binding"/>
    <property type="evidence" value="ECO:0000318"/>
    <property type="project" value="GO_Central"/>
</dbReference>
<dbReference type="InterPro" id="IPR001806">
    <property type="entry name" value="Small_GTPase"/>
</dbReference>
<dbReference type="GO" id="GO:0005516">
    <property type="term" value="F:calmodulin binding"/>
    <property type="evidence" value="ECO:0000318"/>
    <property type="project" value="GO_Central"/>
</dbReference>
<keyword evidence="9" id="KW-1185">Reference proteome</keyword>
<sequence length="197" mass="22614">MTDLSLGGGGVGKSALIVQLISHQFLDYHDPTIEDAYQHQVVLDNEPALLDILDTAGQQEFTAMREQYMRNGEGFIIIYSITDRSSFNLAAQYKDQIERVRRTDDIPIVLVGNKDDLEGKREVTTQEGQELAHRFDCPFFETSACQRHFVDDAFHGLVREIRKKEKQRLTGHFQEEKKGLVKSLRNFVKRRGRKTVS</sequence>
<dbReference type="GO" id="GO:0003925">
    <property type="term" value="F:G protein activity"/>
    <property type="evidence" value="ECO:0007669"/>
    <property type="project" value="UniProtKB-EC"/>
</dbReference>
<evidence type="ECO:0000256" key="7">
    <source>
        <dbReference type="ARBA" id="ARBA00023136"/>
    </source>
</evidence>
<dbReference type="GO" id="GO:0019003">
    <property type="term" value="F:GDP binding"/>
    <property type="evidence" value="ECO:0000318"/>
    <property type="project" value="GO_Central"/>
</dbReference>
<dbReference type="Pfam" id="PF00071">
    <property type="entry name" value="Ras"/>
    <property type="match status" value="1"/>
</dbReference>
<protein>
    <recommendedName>
        <fullName evidence="2">small monomeric GTPase</fullName>
        <ecNumber evidence="2">3.6.5.2</ecNumber>
    </recommendedName>
</protein>
<dbReference type="eggNOG" id="KOG0395">
    <property type="taxonomic scope" value="Eukaryota"/>
</dbReference>
<dbReference type="FunFam" id="3.40.50.300:FF:000343">
    <property type="entry name" value="Ras family gtpase"/>
    <property type="match status" value="1"/>
</dbReference>
<evidence type="ECO:0000313" key="9">
    <source>
        <dbReference type="Proteomes" id="UP000001593"/>
    </source>
</evidence>
<dbReference type="SMART" id="SM00174">
    <property type="entry name" value="RHO"/>
    <property type="match status" value="1"/>
</dbReference>
<dbReference type="GO" id="GO:0005886">
    <property type="term" value="C:plasma membrane"/>
    <property type="evidence" value="ECO:0000318"/>
    <property type="project" value="GO_Central"/>
</dbReference>
<dbReference type="HOGENOM" id="CLU_041217_9_8_1"/>
<keyword evidence="4" id="KW-0547">Nucleotide-binding</keyword>
<dbReference type="PANTHER" id="PTHR24070">
    <property type="entry name" value="RAS, DI-RAS, AND RHEB FAMILY MEMBERS OF SMALL GTPASE SUPERFAMILY"/>
    <property type="match status" value="1"/>
</dbReference>
<reference evidence="8 9" key="1">
    <citation type="journal article" date="2007" name="Science">
        <title>Sea anemone genome reveals ancestral eumetazoan gene repertoire and genomic organization.</title>
        <authorList>
            <person name="Putnam N.H."/>
            <person name="Srivastava M."/>
            <person name="Hellsten U."/>
            <person name="Dirks B."/>
            <person name="Chapman J."/>
            <person name="Salamov A."/>
            <person name="Terry A."/>
            <person name="Shapiro H."/>
            <person name="Lindquist E."/>
            <person name="Kapitonov V.V."/>
            <person name="Jurka J."/>
            <person name="Genikhovich G."/>
            <person name="Grigoriev I.V."/>
            <person name="Lucas S.M."/>
            <person name="Steele R.E."/>
            <person name="Finnerty J.R."/>
            <person name="Technau U."/>
            <person name="Martindale M.Q."/>
            <person name="Rokhsar D.S."/>
        </authorList>
    </citation>
    <scope>NUCLEOTIDE SEQUENCE [LARGE SCALE GENOMIC DNA]</scope>
    <source>
        <strain evidence="9">CH2 X CH6</strain>
    </source>
</reference>
<evidence type="ECO:0000256" key="1">
    <source>
        <dbReference type="ARBA" id="ARBA00004236"/>
    </source>
</evidence>
<gene>
    <name evidence="8" type="ORF">NEMVEDRAFT_v1g235524</name>
</gene>
<evidence type="ECO:0000313" key="8">
    <source>
        <dbReference type="EMBL" id="EDO36396.1"/>
    </source>
</evidence>
<dbReference type="EC" id="3.6.5.2" evidence="2"/>
<dbReference type="InParanoid" id="A7SIQ7"/>
<comment type="subcellular location">
    <subcellularLocation>
        <location evidence="1">Cell membrane</location>
    </subcellularLocation>
</comment>
<dbReference type="NCBIfam" id="TIGR00231">
    <property type="entry name" value="small_GTP"/>
    <property type="match status" value="1"/>
</dbReference>
<keyword evidence="5" id="KW-0378">Hydrolase</keyword>
<dbReference type="PhylomeDB" id="A7SIQ7"/>
<keyword evidence="6" id="KW-0342">GTP-binding</keyword>
<dbReference type="Proteomes" id="UP000001593">
    <property type="component" value="Unassembled WGS sequence"/>
</dbReference>
<dbReference type="OMA" id="AREYACP"/>
<evidence type="ECO:0000256" key="2">
    <source>
        <dbReference type="ARBA" id="ARBA00011984"/>
    </source>
</evidence>
<dbReference type="InterPro" id="IPR020849">
    <property type="entry name" value="Small_GTPase_Ras-type"/>
</dbReference>